<dbReference type="InterPro" id="IPR050884">
    <property type="entry name" value="CNP_phosphodiesterase-III"/>
</dbReference>
<feature type="domain" description="Calcineurin-like phosphoesterase" evidence="5">
    <location>
        <begin position="4"/>
        <end position="181"/>
    </location>
</feature>
<dbReference type="GO" id="GO:0046872">
    <property type="term" value="F:metal ion binding"/>
    <property type="evidence" value="ECO:0007669"/>
    <property type="project" value="UniProtKB-KW"/>
</dbReference>
<dbReference type="Proteomes" id="UP000324376">
    <property type="component" value="Unassembled WGS sequence"/>
</dbReference>
<dbReference type="PANTHER" id="PTHR42988:SF2">
    <property type="entry name" value="CYCLIC NUCLEOTIDE PHOSPHODIESTERASE CBUA0032-RELATED"/>
    <property type="match status" value="1"/>
</dbReference>
<dbReference type="RefSeq" id="WP_148783215.1">
    <property type="nucleotide sequence ID" value="NZ_VNHU01000008.1"/>
</dbReference>
<dbReference type="AlphaFoldDB" id="A0A5S5C0X3"/>
<dbReference type="EMBL" id="VNHU01000008">
    <property type="protein sequence ID" value="TYP71613.1"/>
    <property type="molecule type" value="Genomic_DNA"/>
</dbReference>
<dbReference type="Gene3D" id="3.60.21.10">
    <property type="match status" value="1"/>
</dbReference>
<evidence type="ECO:0000256" key="3">
    <source>
        <dbReference type="ARBA" id="ARBA00023004"/>
    </source>
</evidence>
<dbReference type="OrthoDB" id="651281at2"/>
<dbReference type="InterPro" id="IPR029052">
    <property type="entry name" value="Metallo-depent_PP-like"/>
</dbReference>
<evidence type="ECO:0000256" key="4">
    <source>
        <dbReference type="ARBA" id="ARBA00025742"/>
    </source>
</evidence>
<gene>
    <name evidence="6" type="ORF">BD809_10823</name>
</gene>
<evidence type="ECO:0000256" key="1">
    <source>
        <dbReference type="ARBA" id="ARBA00022723"/>
    </source>
</evidence>
<comment type="similarity">
    <text evidence="4">Belongs to the cyclic nucleotide phosphodiesterase class-III family.</text>
</comment>
<keyword evidence="2" id="KW-0378">Hydrolase</keyword>
<reference evidence="6 7" key="1">
    <citation type="submission" date="2019-07" db="EMBL/GenBank/DDBJ databases">
        <title>Genomic Encyclopedia of Archaeal and Bacterial Type Strains, Phase II (KMG-II): from individual species to whole genera.</title>
        <authorList>
            <person name="Goeker M."/>
        </authorList>
    </citation>
    <scope>NUCLEOTIDE SEQUENCE [LARGE SCALE GENOMIC DNA]</scope>
    <source>
        <strain evidence="6 7">DSM 17527</strain>
    </source>
</reference>
<sequence length="239" mass="27930">MDKKIAYITDIHLDEKFPVDCGVDAQKNWKTLLQDISSRQINQIIFGGDIGLKSSNKWFFDSLKEYNLAITLGNHDSFDEVIKYYNFENSRNQIELYYTQELEYFKFIFLDSSKGFISEQQLNWLTKELITQKKIVIFIHHPILAIEAEVDKRFALQQRGRIQTALLSSENEIYIFCGHYHFNDTQHIENIIQQVTPASSYQVEKLLGVIKINNAAFGYRIIELKKDTIQTNLVTFPNS</sequence>
<evidence type="ECO:0000259" key="5">
    <source>
        <dbReference type="Pfam" id="PF00149"/>
    </source>
</evidence>
<keyword evidence="1" id="KW-0479">Metal-binding</keyword>
<name>A0A5S5C0X3_9FLAO</name>
<organism evidence="6 7">
    <name type="scientific">Aquimarina intermedia</name>
    <dbReference type="NCBI Taxonomy" id="350814"/>
    <lineage>
        <taxon>Bacteria</taxon>
        <taxon>Pseudomonadati</taxon>
        <taxon>Bacteroidota</taxon>
        <taxon>Flavobacteriia</taxon>
        <taxon>Flavobacteriales</taxon>
        <taxon>Flavobacteriaceae</taxon>
        <taxon>Aquimarina</taxon>
    </lineage>
</organism>
<protein>
    <submittedName>
        <fullName evidence="6">Icc protein</fullName>
    </submittedName>
</protein>
<dbReference type="GO" id="GO:0016787">
    <property type="term" value="F:hydrolase activity"/>
    <property type="evidence" value="ECO:0007669"/>
    <property type="project" value="UniProtKB-KW"/>
</dbReference>
<keyword evidence="3" id="KW-0408">Iron</keyword>
<proteinExistence type="inferred from homology"/>
<dbReference type="PANTHER" id="PTHR42988">
    <property type="entry name" value="PHOSPHOHYDROLASE"/>
    <property type="match status" value="1"/>
</dbReference>
<evidence type="ECO:0000256" key="2">
    <source>
        <dbReference type="ARBA" id="ARBA00022801"/>
    </source>
</evidence>
<dbReference type="SUPFAM" id="SSF56300">
    <property type="entry name" value="Metallo-dependent phosphatases"/>
    <property type="match status" value="1"/>
</dbReference>
<accession>A0A5S5C0X3</accession>
<dbReference type="InterPro" id="IPR004843">
    <property type="entry name" value="Calcineurin-like_PHP"/>
</dbReference>
<evidence type="ECO:0000313" key="7">
    <source>
        <dbReference type="Proteomes" id="UP000324376"/>
    </source>
</evidence>
<dbReference type="Pfam" id="PF00149">
    <property type="entry name" value="Metallophos"/>
    <property type="match status" value="1"/>
</dbReference>
<evidence type="ECO:0000313" key="6">
    <source>
        <dbReference type="EMBL" id="TYP71613.1"/>
    </source>
</evidence>
<keyword evidence="7" id="KW-1185">Reference proteome</keyword>
<comment type="caution">
    <text evidence="6">The sequence shown here is derived from an EMBL/GenBank/DDBJ whole genome shotgun (WGS) entry which is preliminary data.</text>
</comment>